<dbReference type="InterPro" id="IPR031357">
    <property type="entry name" value="Stealth_CR3"/>
</dbReference>
<evidence type="ECO:0000259" key="6">
    <source>
        <dbReference type="Pfam" id="PF17102"/>
    </source>
</evidence>
<proteinExistence type="inferred from homology"/>
<dbReference type="PANTHER" id="PTHR24045:SF0">
    <property type="entry name" value="N-ACETYLGLUCOSAMINE-1-PHOSPHOTRANSFERASE SUBUNITS ALPHA_BETA"/>
    <property type="match status" value="1"/>
</dbReference>
<comment type="similarity">
    <text evidence="1">Belongs to the stealth family.</text>
</comment>
<dbReference type="GO" id="GO:0016772">
    <property type="term" value="F:transferase activity, transferring phosphorus-containing groups"/>
    <property type="evidence" value="ECO:0007669"/>
    <property type="project" value="InterPro"/>
</dbReference>
<organism evidence="8 9">
    <name type="scientific">Arthrobacter mobilis</name>
    <dbReference type="NCBI Taxonomy" id="2724944"/>
    <lineage>
        <taxon>Bacteria</taxon>
        <taxon>Bacillati</taxon>
        <taxon>Actinomycetota</taxon>
        <taxon>Actinomycetes</taxon>
        <taxon>Micrococcales</taxon>
        <taxon>Micrococcaceae</taxon>
        <taxon>Arthrobacter</taxon>
    </lineage>
</organism>
<dbReference type="GO" id="GO:0000271">
    <property type="term" value="P:polysaccharide biosynthetic process"/>
    <property type="evidence" value="ECO:0007669"/>
    <property type="project" value="UniProtKB-KW"/>
</dbReference>
<dbReference type="Proteomes" id="UP000544090">
    <property type="component" value="Unassembled WGS sequence"/>
</dbReference>
<feature type="domain" description="Stealth protein CR2 conserved region 2" evidence="4">
    <location>
        <begin position="258"/>
        <end position="363"/>
    </location>
</feature>
<dbReference type="Pfam" id="PF17101">
    <property type="entry name" value="Stealth_CR1"/>
    <property type="match status" value="1"/>
</dbReference>
<dbReference type="InterPro" id="IPR031358">
    <property type="entry name" value="Stealth_CR1"/>
</dbReference>
<keyword evidence="3" id="KW-0270">Exopolysaccharide synthesis</keyword>
<dbReference type="InterPro" id="IPR021520">
    <property type="entry name" value="Stealth_CR2"/>
</dbReference>
<accession>A0A7X6K7E0</accession>
<name>A0A7X6K7E0_9MICC</name>
<feature type="domain" description="Stealth protein CR1 conserved region 1" evidence="5">
    <location>
        <begin position="218"/>
        <end position="239"/>
    </location>
</feature>
<evidence type="ECO:0000259" key="5">
    <source>
        <dbReference type="Pfam" id="PF17101"/>
    </source>
</evidence>
<gene>
    <name evidence="8" type="ORF">HGG74_18600</name>
</gene>
<evidence type="ECO:0000313" key="9">
    <source>
        <dbReference type="Proteomes" id="UP000544090"/>
    </source>
</evidence>
<dbReference type="RefSeq" id="WP_168488818.1">
    <property type="nucleotide sequence ID" value="NZ_JAAZSQ010000025.1"/>
</dbReference>
<feature type="domain" description="Stealth protein CR3 conserved region 3" evidence="6">
    <location>
        <begin position="408"/>
        <end position="456"/>
    </location>
</feature>
<keyword evidence="2" id="KW-0808">Transferase</keyword>
<evidence type="ECO:0000256" key="1">
    <source>
        <dbReference type="ARBA" id="ARBA00007583"/>
    </source>
</evidence>
<keyword evidence="9" id="KW-1185">Reference proteome</keyword>
<evidence type="ECO:0000256" key="2">
    <source>
        <dbReference type="ARBA" id="ARBA00022679"/>
    </source>
</evidence>
<protein>
    <recommendedName>
        <fullName evidence="10">Stealth protein CR4, conserved region 4</fullName>
    </recommendedName>
</protein>
<dbReference type="PANTHER" id="PTHR24045">
    <property type="match status" value="1"/>
</dbReference>
<evidence type="ECO:0008006" key="10">
    <source>
        <dbReference type="Google" id="ProtNLM"/>
    </source>
</evidence>
<evidence type="ECO:0000313" key="8">
    <source>
        <dbReference type="EMBL" id="NKX56496.1"/>
    </source>
</evidence>
<evidence type="ECO:0000259" key="4">
    <source>
        <dbReference type="Pfam" id="PF11380"/>
    </source>
</evidence>
<dbReference type="Pfam" id="PF17102">
    <property type="entry name" value="Stealth_CR3"/>
    <property type="match status" value="1"/>
</dbReference>
<sequence>MPRRPGRTLRLALPTVAGGKDPMFAGLRGTLARVLPQPAVQALFDLRYGRTGIQRRTAGAWRLARTRPARQALATDTVPAVVDGRTVLATPVRRFCARDAAAANHLLVAEAARTAGIGLRDEVAGPAGGRRVGVAPEDLPRLLAAVAGAAAGRPVYASAAGRPPAPVEEAGAGNPSEVAVFEYRAAGGLVLADRRLGCTVLARPSGPCLPALTDFTGPVDLVYTWVDGADPAWRRARDEAWARIHPGELNEHAANPERFRSHDELRYSLRSVDYFAPWANHVYLVTAGQVPDWLDTANPRITVVDHREIFADAAALPTFNSHAIEAQLHRIPGLNEHFLYLNDDVFLGRPVVPELFFHGNGLAKFFLSDQRIGAGPAGPADLPVDSAAKRNRALIEEKFGKSPQFKFKHTAHPQRVSTLRRLEQDFAAAHAATTHARFRTPADISIPSSLAHYYGYGTGAAVPADIAYRYCDIGQPGAQAKLLRLLRDRDADVFCLNEVGKSAVGLHRQESMVRQFLQSYYPVPSSFEVGN</sequence>
<dbReference type="Pfam" id="PF17103">
    <property type="entry name" value="Stealth_CR4"/>
    <property type="match status" value="1"/>
</dbReference>
<reference evidence="8 9" key="1">
    <citation type="submission" date="2020-04" db="EMBL/GenBank/DDBJ databases">
        <title>Arthrobacter sp. nov.</title>
        <authorList>
            <person name="Liu S."/>
        </authorList>
    </citation>
    <scope>NUCLEOTIDE SEQUENCE [LARGE SCALE GENOMIC DNA]</scope>
    <source>
        <strain evidence="8 9">E918</strain>
    </source>
</reference>
<evidence type="ECO:0000259" key="7">
    <source>
        <dbReference type="Pfam" id="PF17103"/>
    </source>
</evidence>
<feature type="domain" description="Stealth protein CR4 conserved region 4" evidence="7">
    <location>
        <begin position="484"/>
        <end position="528"/>
    </location>
</feature>
<dbReference type="EMBL" id="JAAZSQ010000025">
    <property type="protein sequence ID" value="NKX56496.1"/>
    <property type="molecule type" value="Genomic_DNA"/>
</dbReference>
<comment type="caution">
    <text evidence="8">The sequence shown here is derived from an EMBL/GenBank/DDBJ whole genome shotgun (WGS) entry which is preliminary data.</text>
</comment>
<dbReference type="AlphaFoldDB" id="A0A7X6K7E0"/>
<dbReference type="InterPro" id="IPR047141">
    <property type="entry name" value="Stealth"/>
</dbReference>
<dbReference type="Pfam" id="PF11380">
    <property type="entry name" value="Stealth_CR2"/>
    <property type="match status" value="1"/>
</dbReference>
<evidence type="ECO:0000256" key="3">
    <source>
        <dbReference type="ARBA" id="ARBA00023169"/>
    </source>
</evidence>
<dbReference type="InterPro" id="IPR031356">
    <property type="entry name" value="Stealth_CR4"/>
</dbReference>